<keyword evidence="5" id="KW-0511">Multifunctional enzyme</keyword>
<dbReference type="InterPro" id="IPR014031">
    <property type="entry name" value="Ketoacyl_synth_C"/>
</dbReference>
<dbReference type="InterPro" id="IPR014030">
    <property type="entry name" value="Ketoacyl_synth_N"/>
</dbReference>
<feature type="compositionally biased region" description="Polar residues" evidence="8">
    <location>
        <begin position="1443"/>
        <end position="1459"/>
    </location>
</feature>
<dbReference type="InterPro" id="IPR049551">
    <property type="entry name" value="PKS_DH_C"/>
</dbReference>
<dbReference type="Pfam" id="PF21089">
    <property type="entry name" value="PKS_DH_N"/>
    <property type="match status" value="1"/>
</dbReference>
<dbReference type="InterPro" id="IPR049552">
    <property type="entry name" value="PKS_DH_N"/>
</dbReference>
<dbReference type="EMBL" id="KU180055">
    <property type="protein sequence ID" value="ALQ32918.1"/>
    <property type="molecule type" value="mRNA"/>
</dbReference>
<evidence type="ECO:0000256" key="1">
    <source>
        <dbReference type="ARBA" id="ARBA00022450"/>
    </source>
</evidence>
<dbReference type="InterPro" id="IPR016039">
    <property type="entry name" value="Thiolase-like"/>
</dbReference>
<dbReference type="Pfam" id="PF16197">
    <property type="entry name" value="KAsynt_C_assoc"/>
    <property type="match status" value="1"/>
</dbReference>
<dbReference type="InterPro" id="IPR016036">
    <property type="entry name" value="Malonyl_transacylase_ACP-bd"/>
</dbReference>
<dbReference type="SUPFAM" id="SSF50129">
    <property type="entry name" value="GroES-like"/>
    <property type="match status" value="1"/>
</dbReference>
<feature type="region of interest" description="N-terminal hotdog fold" evidence="7">
    <location>
        <begin position="943"/>
        <end position="1071"/>
    </location>
</feature>
<dbReference type="InterPro" id="IPR001227">
    <property type="entry name" value="Ac_transferase_dom_sf"/>
</dbReference>
<dbReference type="Gene3D" id="3.40.47.10">
    <property type="match status" value="1"/>
</dbReference>
<dbReference type="GO" id="GO:0006633">
    <property type="term" value="P:fatty acid biosynthetic process"/>
    <property type="evidence" value="ECO:0007669"/>
    <property type="project" value="InterPro"/>
</dbReference>
<dbReference type="SUPFAM" id="SSF53901">
    <property type="entry name" value="Thiolase-like"/>
    <property type="match status" value="1"/>
</dbReference>
<dbReference type="SUPFAM" id="SSF47336">
    <property type="entry name" value="ACP-like"/>
    <property type="match status" value="1"/>
</dbReference>
<dbReference type="PROSITE" id="PS52004">
    <property type="entry name" value="KS3_2"/>
    <property type="match status" value="1"/>
</dbReference>
<proteinExistence type="evidence at transcript level"/>
<dbReference type="InterPro" id="IPR016035">
    <property type="entry name" value="Acyl_Trfase/lysoPLipase"/>
</dbReference>
<dbReference type="InterPro" id="IPR032821">
    <property type="entry name" value="PKS_assoc"/>
</dbReference>
<feature type="active site" description="Proton donor; for dehydratase activity" evidence="7">
    <location>
        <position position="1152"/>
    </location>
</feature>
<dbReference type="GO" id="GO:0016491">
    <property type="term" value="F:oxidoreductase activity"/>
    <property type="evidence" value="ECO:0007669"/>
    <property type="project" value="UniProtKB-KW"/>
</dbReference>
<dbReference type="GO" id="GO:0004312">
    <property type="term" value="F:fatty acid synthase activity"/>
    <property type="evidence" value="ECO:0007669"/>
    <property type="project" value="TreeGrafter"/>
</dbReference>
<evidence type="ECO:0000256" key="3">
    <source>
        <dbReference type="ARBA" id="ARBA00022679"/>
    </source>
</evidence>
<feature type="active site" description="Proton acceptor; for dehydratase activity" evidence="7">
    <location>
        <position position="975"/>
    </location>
</feature>
<dbReference type="InterPro" id="IPR057326">
    <property type="entry name" value="KR_dom"/>
</dbReference>
<dbReference type="SUPFAM" id="SSF52151">
    <property type="entry name" value="FabD/lysophospholipase-like"/>
    <property type="match status" value="1"/>
</dbReference>
<dbReference type="Pfam" id="PF08659">
    <property type="entry name" value="KR"/>
    <property type="match status" value="1"/>
</dbReference>
<dbReference type="Pfam" id="PF00698">
    <property type="entry name" value="Acyl_transf_1"/>
    <property type="match status" value="1"/>
</dbReference>
<sequence>MPHFSERTEMEGVGLEPIAIVGMSCQLPGGIRSSSSLWEALKSKKSVRTSKVPGSRFNIDGYLHENLERPGSFNVAGGYFLEGTPEDFDPTFFNISPIEAMWLDPQQRRMLEVTYECLESAGLTLDKVAGSNTAVYVGSFTSDFQQMSLKEEDFRHNYAATGVDPGIISARLANVFDLHGPSFTVNTACSSSMYAIHNACLALRARDCTAAIAGGVNLVLTVDQHMNTAKLGVLSPTSTCHTFDVSADGYGRAEGAGALYLKRLADAIRDGDPVRGVIRTSAVNSNGKVSGMGITFPSAFGQESAIRAAYAKSGLDPSLTPYVECHGTGTPVGDPIEAHAVAKAMNDSRSINNPLIVGAIKANIGHSEAASGIFAVMKAALMTESGIIPGVAGLKTVNPAIPEKDWNIRVARETDNWPEHSRLRRAGVSSFGYGGTNGHLVVESVDNLYPLYRHGQRREGSSYSYSGIAASRPYLMLLSAHDRTTLERNISAHAAVASKYYLPDLAYTLLSHRTRFPVRGFTVASPSTIEQDFNLSEFTIGTAPGAVPELGFIFTGQGAQWHRVGATAMECFPSFLNTLRALDDILQCLDDHLRPSWSLEAVLREPAETSKISQPEIAQPICTAVQIAIVDLFARWGIIPKVTVGHSSGEIAAAYAAGLLSAPQAIITAFLRGYAVQRHAPFGSMLAVGLGAEEAASYISSADVVVACQNSPRSTTLSGTQTAIVSMRERLQAEGIFARELNTGKAYHSPQMENVADVYDELLGHALSGQDTRSWRRPRAAWFSSVTGKEFTGDLIPLTYWSDNLRSRVLFDQAVVSLASDPTLGNVKVMLEVGPHSALAGPFKQICQGEGIDRLTYIPTLVRNHDCAKKLLVTAGALLLQNYPVNTEQVNSIAEESTAIGMKKNQGPFLLVDLPPYQWSYEKKYWAEARTSQEQRSLTHLRHDLLGSRIYGLSGGAFAWKNTIRLQDVPWIKDHRLGKEVVFPAAAHLSLACEALLQTSDNSGLKVESVTFRNVAIKLALVVPETDGGIDIQLHLNKTDGKWFSFSIESLSEGEWRMHCQGLIAANHRTDNLASGSKHPVDTSKLMQRVTGKRWYDAFHRVGFEYGPSFQPLASVQSDSRYHQAAGKIAISTKSELVPGESRYLVHPSTIDGCLQLILVALNSGLHAEMKSGAVPIEFDEMSLWPATADVDSSLGDSVAWVSELNGRYATTHARLETPTGRLLMDLSNLGLVSYEAAVPQNARTERLREPYMQTVWKPDIDLLSNQSALQLLSVNNTDQDALAAIVELEQHKRAANSVLFIGQWEMEVLTSIAKGTSKDTLILLADPSPAHLEGIIAGGNLPKNVSAFVFEIEALKSELESTSPLDLVVVGAVSFEEPSLAEIFLQDIKPRVSEKGKIIFSVPHVVDSKLDEFASDCGLTDPVLRLGLPGSSVSGYTVTGSQPDSSHTNGYSNGLTNGHSNILTNGKAHVSVEGANNGYANGYTNGHANGNGNSHHNGHANGDLHDSLRITIYTNDNTSAPNGSLWTGIAETSKCQVNVRSTSDASAEISTSDKLIIDGKAWNLCEIDQDRFTSLKHILTSGAPVLWLTTGVQEGMNTLEGTTAGFLRSIRSEDASAKIILLDIHTMENSAAIRNAVLTLLGRIDTKESGSDTEYWLRDGTLHVPRVVPNTVLNDAYGANLGSVKELPLPRDTPLQGIIEQGELVFQRVPQSPVADGEIVLRVECASFEAADIQTQQTMAPRVVVGTVMAIGSGVDESLYGQSMVAFAPSPFITFLRTTQALATLCPDSNPEHQATTLPGLTNAINAIKHAAGVQTNDHVLLLPAPIAFTRAVIALSKAWGFRLTLAIAEGDSQDMEGCTSLLASDFQGIMALLDDTDHAPSAVVSHDFAALSSEVWRHLPTNARFVLNDSVVEGSLDCLPFSRGATFQTTSLKTIHKQQPHRLGGLLREAVEFIQQHTTFQTPDVYTIDDLKGANSVIGGKDRNLVVRFDHERSLVKVRSFIHVSSSLTPILIICRSNRLRTTLHFRPDAAYLLVGGLGGLGRSLTRFMYDRGARDFVFLSRSGADKADAAVVVNHLLDAGAQVQVYRGDVCIKSDVEHLVADVTATRPICGVIHAAMVLHDVMFDSMTFNQWQRTMAPKVLGAQNLVDALDGKADLDFFVMTSSISATMGNPGQANYSAANSFLDALAHQCRLAGKPATSLILPMVLDVGVVAENEAIETALLRKAMYGIDEREMLRGFETAMQKRTWDSNGISPGNSQLILGLEPAALASAIKQSGASREDAYWYHDARFSGLRATVSLLLQDGGGSTSSNGDFKAVLHAARAQGEDAVLAAIANHIIAKLSSMLLIPTEAFELDGTSIAVYGLDSMIGADLRNWLFKQFGLEMSFQHLLAPKMTIRALSTTVAEFIEPSEA</sequence>
<dbReference type="InterPro" id="IPR020807">
    <property type="entry name" value="PKS_DH"/>
</dbReference>
<evidence type="ECO:0000313" key="11">
    <source>
        <dbReference type="EMBL" id="ALQ32918.1"/>
    </source>
</evidence>
<dbReference type="SUPFAM" id="SSF55048">
    <property type="entry name" value="Probable ACP-binding domain of malonyl-CoA ACP transacylase"/>
    <property type="match status" value="1"/>
</dbReference>
<dbReference type="InterPro" id="IPR036736">
    <property type="entry name" value="ACP-like_sf"/>
</dbReference>
<dbReference type="InterPro" id="IPR036291">
    <property type="entry name" value="NAD(P)-bd_dom_sf"/>
</dbReference>
<evidence type="ECO:0000256" key="7">
    <source>
        <dbReference type="PROSITE-ProRule" id="PRU01363"/>
    </source>
</evidence>
<dbReference type="InterPro" id="IPR020843">
    <property type="entry name" value="ER"/>
</dbReference>
<gene>
    <name evidence="11" type="ORF">Fre_139</name>
</gene>
<accession>A0A0U2I869</accession>
<dbReference type="CDD" id="cd00833">
    <property type="entry name" value="PKS"/>
    <property type="match status" value="1"/>
</dbReference>
<dbReference type="InterPro" id="IPR020841">
    <property type="entry name" value="PKS_Beta-ketoAc_synthase_dom"/>
</dbReference>
<dbReference type="SMART" id="SM00822">
    <property type="entry name" value="PKS_KR"/>
    <property type="match status" value="1"/>
</dbReference>
<dbReference type="SUPFAM" id="SSF51735">
    <property type="entry name" value="NAD(P)-binding Rossmann-fold domains"/>
    <property type="match status" value="1"/>
</dbReference>
<dbReference type="SMART" id="SM00826">
    <property type="entry name" value="PKS_DH"/>
    <property type="match status" value="1"/>
</dbReference>
<evidence type="ECO:0000259" key="9">
    <source>
        <dbReference type="PROSITE" id="PS52004"/>
    </source>
</evidence>
<keyword evidence="3" id="KW-0808">Transferase</keyword>
<dbReference type="Gene3D" id="3.40.50.720">
    <property type="entry name" value="NAD(P)-binding Rossmann-like Domain"/>
    <property type="match status" value="2"/>
</dbReference>
<dbReference type="SMART" id="SM00829">
    <property type="entry name" value="PKS_ER"/>
    <property type="match status" value="1"/>
</dbReference>
<evidence type="ECO:0000256" key="8">
    <source>
        <dbReference type="SAM" id="MobiDB-lite"/>
    </source>
</evidence>
<dbReference type="SMART" id="SM00825">
    <property type="entry name" value="PKS_KS"/>
    <property type="match status" value="1"/>
</dbReference>
<protein>
    <submittedName>
        <fullName evidence="11">Putative polyketide synthase</fullName>
    </submittedName>
</protein>
<evidence type="ECO:0000256" key="4">
    <source>
        <dbReference type="ARBA" id="ARBA00023002"/>
    </source>
</evidence>
<dbReference type="SMART" id="SM00827">
    <property type="entry name" value="PKS_AT"/>
    <property type="match status" value="1"/>
</dbReference>
<dbReference type="PANTHER" id="PTHR43775">
    <property type="entry name" value="FATTY ACID SYNTHASE"/>
    <property type="match status" value="1"/>
</dbReference>
<dbReference type="Gene3D" id="3.90.180.10">
    <property type="entry name" value="Medium-chain alcohol dehydrogenases, catalytic domain"/>
    <property type="match status" value="1"/>
</dbReference>
<keyword evidence="1" id="KW-0596">Phosphopantetheine</keyword>
<evidence type="ECO:0000256" key="6">
    <source>
        <dbReference type="ARBA" id="ARBA00023315"/>
    </source>
</evidence>
<dbReference type="Pfam" id="PF02801">
    <property type="entry name" value="Ketoacyl-synt_C"/>
    <property type="match status" value="1"/>
</dbReference>
<feature type="region of interest" description="Disordered" evidence="8">
    <location>
        <begin position="1438"/>
        <end position="1459"/>
    </location>
</feature>
<organism evidence="11">
    <name type="scientific">Fusarium redolens</name>
    <dbReference type="NCBI Taxonomy" id="48865"/>
    <lineage>
        <taxon>Eukaryota</taxon>
        <taxon>Fungi</taxon>
        <taxon>Dikarya</taxon>
        <taxon>Ascomycota</taxon>
        <taxon>Pezizomycotina</taxon>
        <taxon>Sordariomycetes</taxon>
        <taxon>Hypocreomycetidae</taxon>
        <taxon>Hypocreales</taxon>
        <taxon>Nectriaceae</taxon>
        <taxon>Fusarium</taxon>
        <taxon>Fusarium redolens species complex</taxon>
    </lineage>
</organism>
<dbReference type="InterPro" id="IPR049900">
    <property type="entry name" value="PKS_mFAS_DH"/>
</dbReference>
<keyword evidence="6" id="KW-0012">Acyltransferase</keyword>
<dbReference type="InterPro" id="IPR011032">
    <property type="entry name" value="GroES-like_sf"/>
</dbReference>
<dbReference type="InterPro" id="IPR042104">
    <property type="entry name" value="PKS_dehydratase_sf"/>
</dbReference>
<dbReference type="Pfam" id="PF00109">
    <property type="entry name" value="ketoacyl-synt"/>
    <property type="match status" value="1"/>
</dbReference>
<dbReference type="Gene3D" id="3.40.366.10">
    <property type="entry name" value="Malonyl-Coenzyme A Acyl Carrier Protein, domain 2"/>
    <property type="match status" value="1"/>
</dbReference>
<evidence type="ECO:0000259" key="10">
    <source>
        <dbReference type="PROSITE" id="PS52019"/>
    </source>
</evidence>
<dbReference type="GO" id="GO:0004315">
    <property type="term" value="F:3-oxoacyl-[acyl-carrier-protein] synthase activity"/>
    <property type="evidence" value="ECO:0007669"/>
    <property type="project" value="InterPro"/>
</dbReference>
<dbReference type="Pfam" id="PF14765">
    <property type="entry name" value="PS-DH"/>
    <property type="match status" value="1"/>
</dbReference>
<dbReference type="PANTHER" id="PTHR43775:SF50">
    <property type="entry name" value="HIGHLY REDUCING POLYKETIDE SYNTHASE SRDA"/>
    <property type="match status" value="1"/>
</dbReference>
<dbReference type="PROSITE" id="PS00606">
    <property type="entry name" value="KS3_1"/>
    <property type="match status" value="1"/>
</dbReference>
<dbReference type="CDD" id="cd05274">
    <property type="entry name" value="KR_FAS_SDR_x"/>
    <property type="match status" value="1"/>
</dbReference>
<dbReference type="PROSITE" id="PS52019">
    <property type="entry name" value="PKS_MFAS_DH"/>
    <property type="match status" value="1"/>
</dbReference>
<dbReference type="GO" id="GO:0044550">
    <property type="term" value="P:secondary metabolite biosynthetic process"/>
    <property type="evidence" value="ECO:0007669"/>
    <property type="project" value="TreeGrafter"/>
</dbReference>
<keyword evidence="2" id="KW-0597">Phosphoprotein</keyword>
<feature type="region of interest" description="C-terminal hotdog fold" evidence="7">
    <location>
        <begin position="1087"/>
        <end position="1241"/>
    </location>
</feature>
<dbReference type="InterPro" id="IPR018201">
    <property type="entry name" value="Ketoacyl_synth_AS"/>
</dbReference>
<evidence type="ECO:0000256" key="2">
    <source>
        <dbReference type="ARBA" id="ARBA00022553"/>
    </source>
</evidence>
<name>A0A0U2I869_FUSRE</name>
<dbReference type="Gene3D" id="3.10.129.110">
    <property type="entry name" value="Polyketide synthase dehydratase"/>
    <property type="match status" value="1"/>
</dbReference>
<dbReference type="InterPro" id="IPR013968">
    <property type="entry name" value="PKS_KR"/>
</dbReference>
<feature type="domain" description="PKS/mFAS DH" evidence="10">
    <location>
        <begin position="943"/>
        <end position="1241"/>
    </location>
</feature>
<keyword evidence="4" id="KW-0560">Oxidoreductase</keyword>
<evidence type="ECO:0000256" key="5">
    <source>
        <dbReference type="ARBA" id="ARBA00023268"/>
    </source>
</evidence>
<feature type="domain" description="Ketosynthase family 3 (KS3)" evidence="9">
    <location>
        <begin position="15"/>
        <end position="444"/>
    </location>
</feature>
<dbReference type="InterPro" id="IPR050091">
    <property type="entry name" value="PKS_NRPS_Biosynth_Enz"/>
</dbReference>
<reference evidence="11" key="1">
    <citation type="submission" date="2015-11" db="EMBL/GenBank/DDBJ databases">
        <title>Insights into natural products biosynthesis from analysis of 490 polyketide synthases from Fusarium.</title>
        <authorList>
            <person name="Brown D.W."/>
            <person name="Proctor R.H."/>
        </authorList>
    </citation>
    <scope>NUCLEOTIDE SEQUENCE</scope>
    <source>
        <strain evidence="11">NRRL 22901</strain>
    </source>
</reference>
<dbReference type="InterPro" id="IPR014043">
    <property type="entry name" value="Acyl_transferase_dom"/>
</dbReference>